<dbReference type="PATRIC" id="fig|1423810.4.peg.240"/>
<protein>
    <recommendedName>
        <fullName evidence="3">ABM domain-containing protein</fullName>
    </recommendedName>
</protein>
<dbReference type="EMBL" id="AYZK01000001">
    <property type="protein sequence ID" value="KRM87955.1"/>
    <property type="molecule type" value="Genomic_DNA"/>
</dbReference>
<dbReference type="RefSeq" id="WP_054749310.1">
    <property type="nucleotide sequence ID" value="NZ_AYZK01000001.1"/>
</dbReference>
<comment type="caution">
    <text evidence="1">The sequence shown here is derived from an EMBL/GenBank/DDBJ whole genome shotgun (WGS) entry which is preliminary data.</text>
</comment>
<proteinExistence type="predicted"/>
<evidence type="ECO:0000313" key="2">
    <source>
        <dbReference type="Proteomes" id="UP000051789"/>
    </source>
</evidence>
<dbReference type="OrthoDB" id="2295394at2"/>
<reference evidence="1 2" key="1">
    <citation type="journal article" date="2015" name="Genome Announc.">
        <title>Expanding the biotechnology potential of lactobacilli through comparative genomics of 213 strains and associated genera.</title>
        <authorList>
            <person name="Sun Z."/>
            <person name="Harris H.M."/>
            <person name="McCann A."/>
            <person name="Guo C."/>
            <person name="Argimon S."/>
            <person name="Zhang W."/>
            <person name="Yang X."/>
            <person name="Jeffery I.B."/>
            <person name="Cooney J.C."/>
            <person name="Kagawa T.F."/>
            <person name="Liu W."/>
            <person name="Song Y."/>
            <person name="Salvetti E."/>
            <person name="Wrobel A."/>
            <person name="Rasinkangas P."/>
            <person name="Parkhill J."/>
            <person name="Rea M.C."/>
            <person name="O'Sullivan O."/>
            <person name="Ritari J."/>
            <person name="Douillard F.P."/>
            <person name="Paul Ross R."/>
            <person name="Yang R."/>
            <person name="Briner A.E."/>
            <person name="Felis G.E."/>
            <person name="de Vos W.M."/>
            <person name="Barrangou R."/>
            <person name="Klaenhammer T.R."/>
            <person name="Caufield P.W."/>
            <person name="Cui Y."/>
            <person name="Zhang H."/>
            <person name="O'Toole P.W."/>
        </authorList>
    </citation>
    <scope>NUCLEOTIDE SEQUENCE [LARGE SCALE GENOMIC DNA]</scope>
    <source>
        <strain evidence="1 2">DSM 22698</strain>
    </source>
</reference>
<gene>
    <name evidence="1" type="ORF">FD19_GL000237</name>
</gene>
<organism evidence="1 2">
    <name type="scientific">Lacticaseibacillus thailandensis DSM 22698 = JCM 13996</name>
    <dbReference type="NCBI Taxonomy" id="1423810"/>
    <lineage>
        <taxon>Bacteria</taxon>
        <taxon>Bacillati</taxon>
        <taxon>Bacillota</taxon>
        <taxon>Bacilli</taxon>
        <taxon>Lactobacillales</taxon>
        <taxon>Lactobacillaceae</taxon>
        <taxon>Lacticaseibacillus</taxon>
    </lineage>
</organism>
<name>A0A0R2CJP1_9LACO</name>
<dbReference type="Proteomes" id="UP000051789">
    <property type="component" value="Unassembled WGS sequence"/>
</dbReference>
<dbReference type="AlphaFoldDB" id="A0A0R2CJP1"/>
<accession>A0A0R2CJP1</accession>
<sequence>MTNRIQTVFGTQAVLRTLLHNQDQQFLLAPSNHGADYALLDLSGTGKYAMPVSYRPIILTGQVALNEYIHFMHFGLTSDDVAVFEANMAKLIDQRDQYPGVGMMCLMREEGPEVNYMLMTSWLRGSNYFALKTTPAFKPLQAFTNRAASANGYFETGYKVVDPATLN</sequence>
<dbReference type="STRING" id="1423810.FD19_GL000237"/>
<evidence type="ECO:0000313" key="1">
    <source>
        <dbReference type="EMBL" id="KRM87955.1"/>
    </source>
</evidence>
<dbReference type="Gene3D" id="3.30.70.100">
    <property type="match status" value="1"/>
</dbReference>
<evidence type="ECO:0008006" key="3">
    <source>
        <dbReference type="Google" id="ProtNLM"/>
    </source>
</evidence>
<keyword evidence="2" id="KW-1185">Reference proteome</keyword>